<sequence>MANNQSNTSAAGASDAQDDLSEHSSSERGQAVSFWAKYTAQHLMGDCPYAVALDVIDTALWDIPATEDSSQRHVTTWVAKTIHDYHVSMAWDDNLFIDYQWDFEGWTKDMFLKVERNTLRSLKTVLRNRGVYTGNNRARIADSLCSILGIEDPLPWDPVEFQAMDFDQRSKAYRRQQKHQRIEDPVDQPDQQRTSSSAGTELLQRQHPQPEPERKASGNQQDELNGAGPNVQSQSQSREQPQAAHQKDALQQPGHQNCKGQQPPYMSGAREGLQVQHQWEEDTQSRQYLQPQTMPQPATAYRQGTPFPHQSIIGVPNRPPDHVHDPFRTLPPRWCRNEKLNANTITQFSKIWDNNKKYTGDAYDLLDDKIRIFFNICWQIDIQEGQFHAVFPRILTGRAEMFYIQYVDRNDSFANAYMAIKNHFDHDVHHQHYYTDWTTTTFDRTRIENPDKDLHEVLQILLDKLQLCQRALGKNFEGEDALRTTVINACRGVPELEMALFKPATICEGLFADLRSAVETHLARQHTKQMLMGTETTEDQYYLDRRYTNNRRGRGQFRGQL</sequence>
<dbReference type="EMBL" id="MU006565">
    <property type="protein sequence ID" value="KAF2750047.1"/>
    <property type="molecule type" value="Genomic_DNA"/>
</dbReference>
<feature type="region of interest" description="Disordered" evidence="1">
    <location>
        <begin position="1"/>
        <end position="25"/>
    </location>
</feature>
<keyword evidence="3" id="KW-1185">Reference proteome</keyword>
<name>A0A6A6VLN0_9PLEO</name>
<evidence type="ECO:0000256" key="1">
    <source>
        <dbReference type="SAM" id="MobiDB-lite"/>
    </source>
</evidence>
<organism evidence="2 3">
    <name type="scientific">Sporormia fimetaria CBS 119925</name>
    <dbReference type="NCBI Taxonomy" id="1340428"/>
    <lineage>
        <taxon>Eukaryota</taxon>
        <taxon>Fungi</taxon>
        <taxon>Dikarya</taxon>
        <taxon>Ascomycota</taxon>
        <taxon>Pezizomycotina</taxon>
        <taxon>Dothideomycetes</taxon>
        <taxon>Pleosporomycetidae</taxon>
        <taxon>Pleosporales</taxon>
        <taxon>Sporormiaceae</taxon>
        <taxon>Sporormia</taxon>
    </lineage>
</organism>
<gene>
    <name evidence="2" type="ORF">M011DRAFT_465694</name>
</gene>
<dbReference type="Proteomes" id="UP000799440">
    <property type="component" value="Unassembled WGS sequence"/>
</dbReference>
<feature type="region of interest" description="Disordered" evidence="1">
    <location>
        <begin position="170"/>
        <end position="321"/>
    </location>
</feature>
<reference evidence="2" key="1">
    <citation type="journal article" date="2020" name="Stud. Mycol.">
        <title>101 Dothideomycetes genomes: a test case for predicting lifestyles and emergence of pathogens.</title>
        <authorList>
            <person name="Haridas S."/>
            <person name="Albert R."/>
            <person name="Binder M."/>
            <person name="Bloem J."/>
            <person name="Labutti K."/>
            <person name="Salamov A."/>
            <person name="Andreopoulos B."/>
            <person name="Baker S."/>
            <person name="Barry K."/>
            <person name="Bills G."/>
            <person name="Bluhm B."/>
            <person name="Cannon C."/>
            <person name="Castanera R."/>
            <person name="Culley D."/>
            <person name="Daum C."/>
            <person name="Ezra D."/>
            <person name="Gonzalez J."/>
            <person name="Henrissat B."/>
            <person name="Kuo A."/>
            <person name="Liang C."/>
            <person name="Lipzen A."/>
            <person name="Lutzoni F."/>
            <person name="Magnuson J."/>
            <person name="Mondo S."/>
            <person name="Nolan M."/>
            <person name="Ohm R."/>
            <person name="Pangilinan J."/>
            <person name="Park H.-J."/>
            <person name="Ramirez L."/>
            <person name="Alfaro M."/>
            <person name="Sun H."/>
            <person name="Tritt A."/>
            <person name="Yoshinaga Y."/>
            <person name="Zwiers L.-H."/>
            <person name="Turgeon B."/>
            <person name="Goodwin S."/>
            <person name="Spatafora J."/>
            <person name="Crous P."/>
            <person name="Grigoriev I."/>
        </authorList>
    </citation>
    <scope>NUCLEOTIDE SEQUENCE</scope>
    <source>
        <strain evidence="2">CBS 119925</strain>
    </source>
</reference>
<dbReference type="AlphaFoldDB" id="A0A6A6VLN0"/>
<feature type="compositionally biased region" description="Polar residues" evidence="1">
    <location>
        <begin position="230"/>
        <end position="240"/>
    </location>
</feature>
<dbReference type="OrthoDB" id="3786303at2759"/>
<feature type="compositionally biased region" description="Polar residues" evidence="1">
    <location>
        <begin position="285"/>
        <end position="296"/>
    </location>
</feature>
<feature type="compositionally biased region" description="Polar residues" evidence="1">
    <location>
        <begin position="1"/>
        <end position="11"/>
    </location>
</feature>
<feature type="non-terminal residue" evidence="2">
    <location>
        <position position="561"/>
    </location>
</feature>
<proteinExistence type="predicted"/>
<accession>A0A6A6VLN0</accession>
<protein>
    <submittedName>
        <fullName evidence="2">Uncharacterized protein</fullName>
    </submittedName>
</protein>
<evidence type="ECO:0000313" key="2">
    <source>
        <dbReference type="EMBL" id="KAF2750047.1"/>
    </source>
</evidence>
<evidence type="ECO:0000313" key="3">
    <source>
        <dbReference type="Proteomes" id="UP000799440"/>
    </source>
</evidence>
<feature type="compositionally biased region" description="Polar residues" evidence="1">
    <location>
        <begin position="189"/>
        <end position="199"/>
    </location>
</feature>